<organism evidence="3 4">
    <name type="scientific">Tanacetum coccineum</name>
    <dbReference type="NCBI Taxonomy" id="301880"/>
    <lineage>
        <taxon>Eukaryota</taxon>
        <taxon>Viridiplantae</taxon>
        <taxon>Streptophyta</taxon>
        <taxon>Embryophyta</taxon>
        <taxon>Tracheophyta</taxon>
        <taxon>Spermatophyta</taxon>
        <taxon>Magnoliopsida</taxon>
        <taxon>eudicotyledons</taxon>
        <taxon>Gunneridae</taxon>
        <taxon>Pentapetalae</taxon>
        <taxon>asterids</taxon>
        <taxon>campanulids</taxon>
        <taxon>Asterales</taxon>
        <taxon>Asteraceae</taxon>
        <taxon>Asteroideae</taxon>
        <taxon>Anthemideae</taxon>
        <taxon>Anthemidinae</taxon>
        <taxon>Tanacetum</taxon>
    </lineage>
</organism>
<feature type="compositionally biased region" description="Basic residues" evidence="1">
    <location>
        <begin position="1178"/>
        <end position="1200"/>
    </location>
</feature>
<reference evidence="3" key="1">
    <citation type="journal article" date="2022" name="Int. J. Mol. Sci.">
        <title>Draft Genome of Tanacetum Coccineum: Genomic Comparison of Closely Related Tanacetum-Family Plants.</title>
        <authorList>
            <person name="Yamashiro T."/>
            <person name="Shiraishi A."/>
            <person name="Nakayama K."/>
            <person name="Satake H."/>
        </authorList>
    </citation>
    <scope>NUCLEOTIDE SEQUENCE</scope>
</reference>
<feature type="compositionally biased region" description="Basic and acidic residues" evidence="1">
    <location>
        <begin position="1247"/>
        <end position="1256"/>
    </location>
</feature>
<comment type="caution">
    <text evidence="3">The sequence shown here is derived from an EMBL/GenBank/DDBJ whole genome shotgun (WGS) entry which is preliminary data.</text>
</comment>
<keyword evidence="4" id="KW-1185">Reference proteome</keyword>
<feature type="compositionally biased region" description="Acidic residues" evidence="1">
    <location>
        <begin position="770"/>
        <end position="839"/>
    </location>
</feature>
<evidence type="ECO:0000259" key="2">
    <source>
        <dbReference type="Pfam" id="PF07727"/>
    </source>
</evidence>
<evidence type="ECO:0000256" key="1">
    <source>
        <dbReference type="SAM" id="MobiDB-lite"/>
    </source>
</evidence>
<feature type="region of interest" description="Disordered" evidence="1">
    <location>
        <begin position="640"/>
        <end position="691"/>
    </location>
</feature>
<feature type="domain" description="Reverse transcriptase Ty1/copia-type" evidence="2">
    <location>
        <begin position="128"/>
        <end position="244"/>
    </location>
</feature>
<evidence type="ECO:0000313" key="3">
    <source>
        <dbReference type="EMBL" id="GJU06257.1"/>
    </source>
</evidence>
<feature type="compositionally biased region" description="Basic and acidic residues" evidence="1">
    <location>
        <begin position="667"/>
        <end position="679"/>
    </location>
</feature>
<accession>A0ABQ5J3I8</accession>
<dbReference type="EMBL" id="BQNB010021425">
    <property type="protein sequence ID" value="GJU06257.1"/>
    <property type="molecule type" value="Genomic_DNA"/>
</dbReference>
<dbReference type="InterPro" id="IPR013103">
    <property type="entry name" value="RVT_2"/>
</dbReference>
<sequence>MFDEYFNPPSIVVSPVQEVAAPKAVNLADSLMSTSINQDASSTNLTSQGSSSNMRQAHTSFEHLGRCTKDHPIENMIDDPSCSVSTRKQLQTDAIWCYFDAFLTSVDLKNFKQAMTEPSWIDAMIQARRGIDFEESFTPVARIEAIRIFIAHAAHKNMTIYQMDVKMAFLNGKLKEEVYVSQLEGFVDHDNPSHVYKLKKALYGLKQAPRAWYDMLSSFLISQHFSKGAVDPTLFTRQAGNELLLGRDEKKRLDHLKQDLSIGRIVVCIKNGGDVMKVDDDFGVDVFLFQTCLTDILGFLEKLELLFEQDIDVEEGRFKGDEDGGQPMHVYKLKKALYSLKQAPRACPRGIFINQSKYASEIVKKYGLLSTDSVDTPMVEKNKMDEDLQGTLVDATLYRGMIRSFMYLTSSRPGLIYAVCLCAWYQAKPTEKHLQAVKRIFRYLKLAGHPKALDDALVAPADCLEFRKCNMRLKTDIKPKEATFQVVLDALALTPFYCTFLITADFCPKSPGQTFEDLTLKQDILSFIRDLGHTGDISYLTKIEYKDVKKTKKMSYPRFTKIIIDYFMSKDQSILRRNKMFWHTARDDTMFTSMRCISRHEDTQVYGTILSKELTNQAMLESNAYKTYYAFASGEKTPKPRYVRKKADSDTSPKQKPVQATKGTRIKSKDKVSKFDKKKQPAKKPKAKGLPVLSKVALTEAKQLKLATERSKTQFHSSHASGSGDGVDTQSKVPNEQYLKMTGADEGTGIILGVPDVPIYKSKSKKESLSDSEDEDDENDSDDLSDEGDDNNDGDDDDDANDDDKQEGDDMNDDDEETDKEEERFDDEEMMNDDEDDEVTKDLYEYVNVNLGNEDTKMTNADQGALEQQNVSQEYGFEQEEEDTHVTFTPVLDTQKADKLVQSSFVSSDFTSKLLNLENPSPADNEIASLMETSAHHATAVPENTSGFTITIPPPPPFFNPILQQATPTPTPITFEATTLFPSLLDFSSVFRFNDRVTNLEKHRSEIKQVDQYAQYISYIPAIVDRYMDNKLGEAINKAILAYKLDCKQEAQDEKNAYIELVDTSMRALIKEEVNTQLPQAVLDFANPVIKKNVTKLVKAAILTRASSQPTSRHEDTQVYGTILPKELTNQAMLESNTYKTYYAFASGEKIPKPKYVRKKVDSDTSPKQNHVQATKGTRIKSKAKVSNSHKKKQPAKKPKANGLAILSEVALTKVEQLKLATKRNKTQFHSSHASGSGDGVDTQSKVPDEQHCILI</sequence>
<evidence type="ECO:0000313" key="4">
    <source>
        <dbReference type="Proteomes" id="UP001151760"/>
    </source>
</evidence>
<feature type="region of interest" description="Disordered" evidence="1">
    <location>
        <begin position="707"/>
        <end position="839"/>
    </location>
</feature>
<gene>
    <name evidence="3" type="ORF">Tco_1122687</name>
</gene>
<dbReference type="Proteomes" id="UP001151760">
    <property type="component" value="Unassembled WGS sequence"/>
</dbReference>
<name>A0ABQ5J3I8_9ASTR</name>
<proteinExistence type="predicted"/>
<dbReference type="PANTHER" id="PTHR11439:SF495">
    <property type="entry name" value="REVERSE TRANSCRIPTASE, RNA-DEPENDENT DNA POLYMERASE-RELATED"/>
    <property type="match status" value="1"/>
</dbReference>
<reference evidence="3" key="2">
    <citation type="submission" date="2022-01" db="EMBL/GenBank/DDBJ databases">
        <authorList>
            <person name="Yamashiro T."/>
            <person name="Shiraishi A."/>
            <person name="Satake H."/>
            <person name="Nakayama K."/>
        </authorList>
    </citation>
    <scope>NUCLEOTIDE SEQUENCE</scope>
</reference>
<dbReference type="Pfam" id="PF07727">
    <property type="entry name" value="RVT_2"/>
    <property type="match status" value="1"/>
</dbReference>
<feature type="region of interest" description="Disordered" evidence="1">
    <location>
        <begin position="1157"/>
        <end position="1202"/>
    </location>
</feature>
<feature type="region of interest" description="Disordered" evidence="1">
    <location>
        <begin position="1223"/>
        <end position="1256"/>
    </location>
</feature>
<feature type="compositionally biased region" description="Polar residues" evidence="1">
    <location>
        <begin position="1166"/>
        <end position="1176"/>
    </location>
</feature>
<protein>
    <submittedName>
        <fullName evidence="3">Retrovirus-related pol polyprotein from transposon TNT 1-94</fullName>
    </submittedName>
</protein>
<dbReference type="PANTHER" id="PTHR11439">
    <property type="entry name" value="GAG-POL-RELATED RETROTRANSPOSON"/>
    <property type="match status" value="1"/>
</dbReference>